<dbReference type="Proteomes" id="UP001498771">
    <property type="component" value="Unassembled WGS sequence"/>
</dbReference>
<dbReference type="SUPFAM" id="SSF53756">
    <property type="entry name" value="UDP-Glycosyltransferase/glycogen phosphorylase"/>
    <property type="match status" value="1"/>
</dbReference>
<evidence type="ECO:0000256" key="8">
    <source>
        <dbReference type="ARBA" id="ARBA00022824"/>
    </source>
</evidence>
<protein>
    <recommendedName>
        <fullName evidence="4">Chitobiosyldiphosphodolichol beta-mannosyltransferase</fullName>
        <ecNumber evidence="3">2.4.1.142</ecNumber>
    </recommendedName>
    <alternativeName>
        <fullName evidence="12">Asparagine-linked glycosylation protein 1</fullName>
    </alternativeName>
</protein>
<evidence type="ECO:0000256" key="4">
    <source>
        <dbReference type="ARBA" id="ARBA00015841"/>
    </source>
</evidence>
<evidence type="ECO:0000313" key="15">
    <source>
        <dbReference type="Proteomes" id="UP001498771"/>
    </source>
</evidence>
<dbReference type="GeneID" id="90037649"/>
<evidence type="ECO:0000256" key="12">
    <source>
        <dbReference type="ARBA" id="ARBA00030745"/>
    </source>
</evidence>
<keyword evidence="9 13" id="KW-1133">Transmembrane helix</keyword>
<name>A0ABR1FAM8_9ASCO</name>
<evidence type="ECO:0000256" key="2">
    <source>
        <dbReference type="ARBA" id="ARBA00004922"/>
    </source>
</evidence>
<organism evidence="14 15">
    <name type="scientific">Myxozyma melibiosi</name>
    <dbReference type="NCBI Taxonomy" id="54550"/>
    <lineage>
        <taxon>Eukaryota</taxon>
        <taxon>Fungi</taxon>
        <taxon>Dikarya</taxon>
        <taxon>Ascomycota</taxon>
        <taxon>Saccharomycotina</taxon>
        <taxon>Lipomycetes</taxon>
        <taxon>Lipomycetales</taxon>
        <taxon>Lipomycetaceae</taxon>
        <taxon>Myxozyma</taxon>
    </lineage>
</organism>
<evidence type="ECO:0000256" key="3">
    <source>
        <dbReference type="ARBA" id="ARBA00012611"/>
    </source>
</evidence>
<sequence length="459" mass="52190">MDFKIIVAVCLVIYFMIPVVLYFMIPKDPEINPRKRAIVLVLGDIGRSPRMQYHALSLIETGFVVDFCGYTETTPLQAIVENPDIKIHPIRPAEEMSFSRLPFALRAPLKAIYLSYQLYYLLKSLAGAEYLLVQNPPSLPTLLVSYLFITIQSRRTRFIIDWHNFGYTVLATKLQSDTHLFVRISKWYEKRFGRLSFANFCVTKSMADVLVRDFGLNSYRIIPLPDRPARQFKPLTSEARSRLLESSEIFTGFNPQTDKLIITSTSYTPDEDLNFLLDALSQYDVSGSPSANLPRILAIVTGKGPLQKDFLEEVKKRQWKNVTVRTVWLSAEEYPLVIGAADVGISMHLSTSGWDLPMKILDMFGCGVPVLARNFPALPELVREGRNGFTFNTVDELAKLMIEVFMSPQKLLQIRQGAKAESGNRWNETWRITAGPVFHIPSKDDLTEIYSSSSSDDEY</sequence>
<dbReference type="RefSeq" id="XP_064769944.1">
    <property type="nucleotide sequence ID" value="XM_064912137.1"/>
</dbReference>
<dbReference type="PANTHER" id="PTHR13036:SF0">
    <property type="entry name" value="CHITOBIOSYLDIPHOSPHODOLICHOL BETA-MANNOSYLTRANSFERASE"/>
    <property type="match status" value="1"/>
</dbReference>
<evidence type="ECO:0000256" key="9">
    <source>
        <dbReference type="ARBA" id="ARBA00022989"/>
    </source>
</evidence>
<evidence type="ECO:0000256" key="11">
    <source>
        <dbReference type="ARBA" id="ARBA00024899"/>
    </source>
</evidence>
<dbReference type="PANTHER" id="PTHR13036">
    <property type="entry name" value="BETA1,4 MANNOSYLTRANSFERASE"/>
    <property type="match status" value="1"/>
</dbReference>
<keyword evidence="5" id="KW-0328">Glycosyltransferase</keyword>
<dbReference type="InterPro" id="IPR026051">
    <property type="entry name" value="ALG1-like"/>
</dbReference>
<keyword evidence="7 13" id="KW-0812">Transmembrane</keyword>
<evidence type="ECO:0000256" key="1">
    <source>
        <dbReference type="ARBA" id="ARBA00004389"/>
    </source>
</evidence>
<comment type="pathway">
    <text evidence="2">Protein modification; protein glycosylation.</text>
</comment>
<dbReference type="EMBL" id="JBBJBU010000002">
    <property type="protein sequence ID" value="KAK7206911.1"/>
    <property type="molecule type" value="Genomic_DNA"/>
</dbReference>
<comment type="caution">
    <text evidence="14">The sequence shown here is derived from an EMBL/GenBank/DDBJ whole genome shotgun (WGS) entry which is preliminary data.</text>
</comment>
<dbReference type="EC" id="2.4.1.142" evidence="3"/>
<keyword evidence="15" id="KW-1185">Reference proteome</keyword>
<reference evidence="14 15" key="1">
    <citation type="submission" date="2024-03" db="EMBL/GenBank/DDBJ databases">
        <title>Genome-scale model development and genomic sequencing of the oleaginous clade Lipomyces.</title>
        <authorList>
            <consortium name="Lawrence Berkeley National Laboratory"/>
            <person name="Czajka J.J."/>
            <person name="Han Y."/>
            <person name="Kim J."/>
            <person name="Mondo S.J."/>
            <person name="Hofstad B.A."/>
            <person name="Robles A."/>
            <person name="Haridas S."/>
            <person name="Riley R."/>
            <person name="LaButti K."/>
            <person name="Pangilinan J."/>
            <person name="Andreopoulos W."/>
            <person name="Lipzen A."/>
            <person name="Yan J."/>
            <person name="Wang M."/>
            <person name="Ng V."/>
            <person name="Grigoriev I.V."/>
            <person name="Spatafora J.W."/>
            <person name="Magnuson J.K."/>
            <person name="Baker S.E."/>
            <person name="Pomraning K.R."/>
        </authorList>
    </citation>
    <scope>NUCLEOTIDE SEQUENCE [LARGE SCALE GENOMIC DNA]</scope>
    <source>
        <strain evidence="14 15">Phaff 52-87</strain>
    </source>
</reference>
<keyword evidence="10 13" id="KW-0472">Membrane</keyword>
<keyword evidence="6" id="KW-0808">Transferase</keyword>
<evidence type="ECO:0000256" key="13">
    <source>
        <dbReference type="SAM" id="Phobius"/>
    </source>
</evidence>
<evidence type="ECO:0000256" key="6">
    <source>
        <dbReference type="ARBA" id="ARBA00022679"/>
    </source>
</evidence>
<keyword evidence="8" id="KW-0256">Endoplasmic reticulum</keyword>
<evidence type="ECO:0000256" key="5">
    <source>
        <dbReference type="ARBA" id="ARBA00022676"/>
    </source>
</evidence>
<evidence type="ECO:0000256" key="10">
    <source>
        <dbReference type="ARBA" id="ARBA00023136"/>
    </source>
</evidence>
<accession>A0ABR1FAM8</accession>
<comment type="function">
    <text evidence="11">Participates in the formation of the lipid-linked precursor oligosaccharide for N-glycosylation. Involved in assembling the dolichol-pyrophosphate-GlcNAc(2)-Man(5) intermediate on the cytoplasmic surface of the ER.</text>
</comment>
<evidence type="ECO:0000313" key="14">
    <source>
        <dbReference type="EMBL" id="KAK7206911.1"/>
    </source>
</evidence>
<comment type="subcellular location">
    <subcellularLocation>
        <location evidence="1">Endoplasmic reticulum membrane</location>
        <topology evidence="1">Single-pass membrane protein</topology>
    </subcellularLocation>
</comment>
<dbReference type="Pfam" id="PF13692">
    <property type="entry name" value="Glyco_trans_1_4"/>
    <property type="match status" value="1"/>
</dbReference>
<dbReference type="Gene3D" id="3.40.50.2000">
    <property type="entry name" value="Glycogen Phosphorylase B"/>
    <property type="match status" value="1"/>
</dbReference>
<evidence type="ECO:0000256" key="7">
    <source>
        <dbReference type="ARBA" id="ARBA00022692"/>
    </source>
</evidence>
<gene>
    <name evidence="14" type="ORF">BZA70DRAFT_275317</name>
</gene>
<feature type="transmembrane region" description="Helical" evidence="13">
    <location>
        <begin position="6"/>
        <end position="25"/>
    </location>
</feature>
<proteinExistence type="predicted"/>